<dbReference type="CDD" id="cd16363">
    <property type="entry name" value="Col_Im_like"/>
    <property type="match status" value="1"/>
</dbReference>
<proteinExistence type="inferred from homology"/>
<accession>A0A5N7KMS4</accession>
<evidence type="ECO:0000313" key="3">
    <source>
        <dbReference type="EMBL" id="MPR03438.1"/>
    </source>
</evidence>
<reference evidence="3 4" key="2">
    <citation type="journal article" date="2023" name="Plant Pathol.">
        <title>Dismantling and reorganizing Pseudomonas marginalis sensu#lato.</title>
        <authorList>
            <person name="Sawada H."/>
            <person name="Fujikawa T."/>
            <person name="Satou M."/>
        </authorList>
    </citation>
    <scope>NUCLEOTIDE SEQUENCE [LARGE SCALE GENOMIC DNA]</scope>
    <source>
        <strain evidence="3 4">MAFF 212408</strain>
    </source>
</reference>
<comment type="similarity">
    <text evidence="1">Belongs to the colicins ColE2/ColE8/ColE9 and pyocins S1/S2 family.</text>
</comment>
<sequence>MIDPLIKNSLSDYTEHEFIRFLEALYKADVSPSEARADALLFHFRNIIGHPNGADLIYHPEPGADTSAQGITRTVKEWREANGLPGFKPAG</sequence>
<dbReference type="InterPro" id="IPR035900">
    <property type="entry name" value="Colicin_E_sf"/>
</dbReference>
<dbReference type="PRINTS" id="PR01299">
    <property type="entry name" value="PYOCIN"/>
</dbReference>
<reference evidence="3 4" key="1">
    <citation type="journal article" date="2020" name="Int. J. Syst. Evol. Microbiol.">
        <title>Pseudomonas kitaguniensis sp. nov., a pathogen causing bacterial rot of Welsh onion in Japan.</title>
        <authorList>
            <person name="Sawada H."/>
            <person name="Fujikawa T."/>
            <person name="Nishiwaki Y."/>
            <person name="Horita H."/>
        </authorList>
    </citation>
    <scope>NUCLEOTIDE SEQUENCE [LARGE SCALE GENOMIC DNA]</scope>
    <source>
        <strain evidence="3 4">MAFF 212408</strain>
    </source>
</reference>
<dbReference type="Proteomes" id="UP000326112">
    <property type="component" value="Unassembled WGS sequence"/>
</dbReference>
<dbReference type="EMBL" id="VUAZ01000093">
    <property type="protein sequence ID" value="MPR03438.1"/>
    <property type="molecule type" value="Genomic_DNA"/>
</dbReference>
<dbReference type="InterPro" id="IPR000290">
    <property type="entry name" value="Colicin_pyocin"/>
</dbReference>
<dbReference type="Gene3D" id="1.10.1200.20">
    <property type="entry name" value="Colicin E immunity protein"/>
    <property type="match status" value="1"/>
</dbReference>
<evidence type="ECO:0000313" key="4">
    <source>
        <dbReference type="Proteomes" id="UP000326112"/>
    </source>
</evidence>
<evidence type="ECO:0000256" key="1">
    <source>
        <dbReference type="ARBA" id="ARBA00009346"/>
    </source>
</evidence>
<name>A0A5N7KMS4_9PSED</name>
<gene>
    <name evidence="3" type="ORF">F0169_15975</name>
</gene>
<keyword evidence="2" id="KW-0079">Bacteriocin immunity</keyword>
<keyword evidence="4" id="KW-1185">Reference proteome</keyword>
<dbReference type="SUPFAM" id="SSF47345">
    <property type="entry name" value="Colicin E immunity proteins"/>
    <property type="match status" value="1"/>
</dbReference>
<organism evidence="3 4">
    <name type="scientific">Pseudomonas kitaguniensis</name>
    <dbReference type="NCBI Taxonomy" id="2607908"/>
    <lineage>
        <taxon>Bacteria</taxon>
        <taxon>Pseudomonadati</taxon>
        <taxon>Pseudomonadota</taxon>
        <taxon>Gammaproteobacteria</taxon>
        <taxon>Pseudomonadales</taxon>
        <taxon>Pseudomonadaceae</taxon>
        <taxon>Pseudomonas</taxon>
    </lineage>
</organism>
<protein>
    <submittedName>
        <fullName evidence="3">Bacteriocin immunity protein</fullName>
    </submittedName>
</protein>
<evidence type="ECO:0000256" key="2">
    <source>
        <dbReference type="ARBA" id="ARBA00023025"/>
    </source>
</evidence>
<dbReference type="RefSeq" id="WP_152747042.1">
    <property type="nucleotide sequence ID" value="NZ_VUAZ01000093.1"/>
</dbReference>
<comment type="caution">
    <text evidence="3">The sequence shown here is derived from an EMBL/GenBank/DDBJ whole genome shotgun (WGS) entry which is preliminary data.</text>
</comment>
<dbReference type="Pfam" id="PF01320">
    <property type="entry name" value="Colicin_Pyocin"/>
    <property type="match status" value="1"/>
</dbReference>